<gene>
    <name evidence="2" type="ORF">PCOR1329_LOCUS18528</name>
</gene>
<reference evidence="2" key="1">
    <citation type="submission" date="2023-10" db="EMBL/GenBank/DDBJ databases">
        <authorList>
            <person name="Chen Y."/>
            <person name="Shah S."/>
            <person name="Dougan E. K."/>
            <person name="Thang M."/>
            <person name="Chan C."/>
        </authorList>
    </citation>
    <scope>NUCLEOTIDE SEQUENCE [LARGE SCALE GENOMIC DNA]</scope>
</reference>
<proteinExistence type="predicted"/>
<accession>A0ABN9RAT2</accession>
<feature type="non-terminal residue" evidence="2">
    <location>
        <position position="603"/>
    </location>
</feature>
<dbReference type="Proteomes" id="UP001189429">
    <property type="component" value="Unassembled WGS sequence"/>
</dbReference>
<sequence>MLIERALLDSPEGTDYTVADDFMGWGPGHGKARVAPTLVKHGVEKARGKASVYKEVLKYNEELRLRKPPKGPEKEGLGGWGRDLGRSRPAGWAFSLVSSPKGVTSRVNSFLYLMFLRSQSLVPTFPEEFDSGSRDDRATVDHLYDTINSFRPPSQTASDEEAMRALLGNRVPYGGDDDLTVVPYDRALVSIPGDGRVPVPLTEVLPPDAAKMIVDFDTHLLKDANQWGAEVEHGLEHIGSYMDPRLRFSRRSYLNFIGDLIRGSSWADVVMDTDSDMYLSLSDVKDYFYACGLPPGLESFFCLPDITGEELKVVTQGDPSFRHLWGPVAVAPAMRVMPTGWTWSFFAQVLHVHQVHQIRPWVSGAAMQDRVPPPPFRTGTELALPYCDNFAAAASSPAQADALREDSKRRMTSLGFEVHEEEAARPWAESLGFAIDGLTGEHRPSPAKARRLRQVCRRVSRQRPWLSGRQLERLLGHATFQFLGHRPLLSIFRSCYTFAQCHYLQPLRLWRTAAEELRAAAALLPFARANMRRPWASEVEVFDACLAGCGIMTATLPKDVVSEIGKVDERWRYAFQYEQPGGPREHALRSAPPVEECFSNAET</sequence>
<keyword evidence="3" id="KW-1185">Reference proteome</keyword>
<evidence type="ECO:0000313" key="3">
    <source>
        <dbReference type="Proteomes" id="UP001189429"/>
    </source>
</evidence>
<evidence type="ECO:0008006" key="4">
    <source>
        <dbReference type="Google" id="ProtNLM"/>
    </source>
</evidence>
<name>A0ABN9RAT2_9DINO</name>
<evidence type="ECO:0000313" key="2">
    <source>
        <dbReference type="EMBL" id="CAK0815105.1"/>
    </source>
</evidence>
<feature type="region of interest" description="Disordered" evidence="1">
    <location>
        <begin position="581"/>
        <end position="603"/>
    </location>
</feature>
<organism evidence="2 3">
    <name type="scientific">Prorocentrum cordatum</name>
    <dbReference type="NCBI Taxonomy" id="2364126"/>
    <lineage>
        <taxon>Eukaryota</taxon>
        <taxon>Sar</taxon>
        <taxon>Alveolata</taxon>
        <taxon>Dinophyceae</taxon>
        <taxon>Prorocentrales</taxon>
        <taxon>Prorocentraceae</taxon>
        <taxon>Prorocentrum</taxon>
    </lineage>
</organism>
<dbReference type="EMBL" id="CAUYUJ010005830">
    <property type="protein sequence ID" value="CAK0815105.1"/>
    <property type="molecule type" value="Genomic_DNA"/>
</dbReference>
<comment type="caution">
    <text evidence="2">The sequence shown here is derived from an EMBL/GenBank/DDBJ whole genome shotgun (WGS) entry which is preliminary data.</text>
</comment>
<evidence type="ECO:0000256" key="1">
    <source>
        <dbReference type="SAM" id="MobiDB-lite"/>
    </source>
</evidence>
<protein>
    <recommendedName>
        <fullName evidence="4">Protein xylosyltransferase</fullName>
    </recommendedName>
</protein>